<keyword evidence="9 10" id="KW-0119">Carbohydrate metabolism</keyword>
<evidence type="ECO:0000256" key="2">
    <source>
        <dbReference type="ARBA" id="ARBA00002953"/>
    </source>
</evidence>
<evidence type="ECO:0000259" key="12">
    <source>
        <dbReference type="SMART" id="SM00642"/>
    </source>
</evidence>
<dbReference type="KEGG" id="pft:JBW_00425"/>
<dbReference type="InterPro" id="IPR014756">
    <property type="entry name" value="Ig_E-set"/>
</dbReference>
<dbReference type="HAMAP" id="MF_00685">
    <property type="entry name" value="GlgB"/>
    <property type="match status" value="1"/>
</dbReference>
<evidence type="ECO:0000256" key="8">
    <source>
        <dbReference type="ARBA" id="ARBA00023056"/>
    </source>
</evidence>
<reference evidence="13 14" key="1">
    <citation type="journal article" date="2015" name="Genome Announc.">
        <title>Complete Genome Sequence of Pelosinus fermentans JBW45, a Member of a Remarkably Competitive Group of Negativicutes in the Firmicutes Phylum.</title>
        <authorList>
            <person name="De Leon K.B."/>
            <person name="Utturkar S.M."/>
            <person name="Camilleri L.B."/>
            <person name="Elias D.A."/>
            <person name="Arkin A.P."/>
            <person name="Fields M.W."/>
            <person name="Brown S.D."/>
            <person name="Wall J.D."/>
        </authorList>
    </citation>
    <scope>NUCLEOTIDE SEQUENCE [LARGE SCALE GENOMIC DNA]</scope>
    <source>
        <strain evidence="13 14">JBW45</strain>
    </source>
</reference>
<evidence type="ECO:0000313" key="14">
    <source>
        <dbReference type="Proteomes" id="UP000005361"/>
    </source>
</evidence>
<dbReference type="PANTHER" id="PTHR43651">
    <property type="entry name" value="1,4-ALPHA-GLUCAN-BRANCHING ENZYME"/>
    <property type="match status" value="1"/>
</dbReference>
<sequence length="632" mass="72714">MAVPISPISQEDLYLFHEGSNFRSYQLLGAHVLTENGEQGVRFTVWAPNAQGVRVVGDFNAWQGKGHKMNRVGASGVWMLFIPGLMAGDIYKYEIQTAGGQTLIKADPYAFYAQLRPETASVVCNLNGYQWKDTKWQSRKAKPVNQQPLLIYEVHLGSWRRGVDNTVLTYRELAELLPQYASSMGYSHIEIMPVAEHPFDGSWGYQATGYYAITSRYGTPEDFMYLVDVCHEYEIGVIVDWVPGHFCKDDHGLRQFDGTALYEYADAQRAENKGWGTANFDLGRTEVLSFLISNAVFWLDVYHIDGIRVDAVSNILYLNYGREAGDWTPNQYGGDGNLEGAAFLRKLNEVVFAQRPNVLMMAEESTSWPMVSWPTYSGGLGFNFKWNMGWMNDMLRYMEIDPVHRKWNHHLLTFSFMYAFSENFILPLSHDEVVHGKKSMLNKMPGDYWQKFANLRAFYGYWMAHPGKKLLFMGSEFGQFIEWQDHESLDWHLVESPMHEKLQEYCRRLNHFYKKERSLWVVDGNWQGFEWIDCSDYTQSVICFMRKTASPEETLIVVCNFTPNVHQTYRIGVPAEGSYLEIFNSDWEEFGGSGQKNTGVLAAEETVWHNHSHSLVITLPPLATIYLKKTKK</sequence>
<dbReference type="AlphaFoldDB" id="I9NN71"/>
<comment type="similarity">
    <text evidence="4 10">Belongs to the glycosyl hydrolase 13 family. GlgB subfamily.</text>
</comment>
<dbReference type="InterPro" id="IPR013783">
    <property type="entry name" value="Ig-like_fold"/>
</dbReference>
<evidence type="ECO:0000256" key="5">
    <source>
        <dbReference type="ARBA" id="ARBA00022600"/>
    </source>
</evidence>
<reference evidence="14" key="2">
    <citation type="submission" date="2015-02" db="EMBL/GenBank/DDBJ databases">
        <title>Complete Genome Sequence of Pelosinus fermentans JBW45.</title>
        <authorList>
            <person name="De Leon K.B."/>
            <person name="Utturkar S.M."/>
            <person name="Camilleri L.B."/>
            <person name="Arkin A.P."/>
            <person name="Fields M.W."/>
            <person name="Brown S.D."/>
            <person name="Wall J.D."/>
        </authorList>
    </citation>
    <scope>NUCLEOTIDE SEQUENCE [LARGE SCALE GENOMIC DNA]</scope>
    <source>
        <strain evidence="14">JBW45</strain>
    </source>
</reference>
<dbReference type="OrthoDB" id="9800174at2"/>
<comment type="pathway">
    <text evidence="3 10">Glycan biosynthesis; glycogen biosynthesis.</text>
</comment>
<dbReference type="Gene3D" id="3.20.20.80">
    <property type="entry name" value="Glycosidases"/>
    <property type="match status" value="1"/>
</dbReference>
<dbReference type="Proteomes" id="UP000005361">
    <property type="component" value="Chromosome"/>
</dbReference>
<organism evidence="13 14">
    <name type="scientific">Pelosinus fermentans JBW45</name>
    <dbReference type="NCBI Taxonomy" id="1192197"/>
    <lineage>
        <taxon>Bacteria</taxon>
        <taxon>Bacillati</taxon>
        <taxon>Bacillota</taxon>
        <taxon>Negativicutes</taxon>
        <taxon>Selenomonadales</taxon>
        <taxon>Sporomusaceae</taxon>
        <taxon>Pelosinus</taxon>
    </lineage>
</organism>
<dbReference type="FunFam" id="2.60.40.1180:FF:000002">
    <property type="entry name" value="1,4-alpha-glucan branching enzyme GlgB"/>
    <property type="match status" value="1"/>
</dbReference>
<keyword evidence="7 10" id="KW-0808">Transferase</keyword>
<name>I9NN71_9FIRM</name>
<dbReference type="STRING" id="1192197.JBW_00425"/>
<dbReference type="InterPro" id="IPR013780">
    <property type="entry name" value="Glyco_hydro_b"/>
</dbReference>
<dbReference type="InterPro" id="IPR037439">
    <property type="entry name" value="Branching_enzy"/>
</dbReference>
<dbReference type="PANTHER" id="PTHR43651:SF3">
    <property type="entry name" value="1,4-ALPHA-GLUCAN-BRANCHING ENZYME"/>
    <property type="match status" value="1"/>
</dbReference>
<dbReference type="GO" id="GO:0043169">
    <property type="term" value="F:cation binding"/>
    <property type="evidence" value="ECO:0007669"/>
    <property type="project" value="InterPro"/>
</dbReference>
<dbReference type="CDD" id="cd02855">
    <property type="entry name" value="E_set_GBE_prok_N"/>
    <property type="match status" value="1"/>
</dbReference>
<dbReference type="SUPFAM" id="SSF51445">
    <property type="entry name" value="(Trans)glycosidases"/>
    <property type="match status" value="1"/>
</dbReference>
<dbReference type="SUPFAM" id="SSF51011">
    <property type="entry name" value="Glycosyl hydrolase domain"/>
    <property type="match status" value="1"/>
</dbReference>
<evidence type="ECO:0000256" key="7">
    <source>
        <dbReference type="ARBA" id="ARBA00022679"/>
    </source>
</evidence>
<dbReference type="NCBIfam" id="TIGR01515">
    <property type="entry name" value="branching_enzym"/>
    <property type="match status" value="1"/>
</dbReference>
<dbReference type="InterPro" id="IPR006047">
    <property type="entry name" value="GH13_cat_dom"/>
</dbReference>
<keyword evidence="8 10" id="KW-0320">Glycogen biosynthesis</keyword>
<dbReference type="CDD" id="cd11322">
    <property type="entry name" value="AmyAc_Glg_BE"/>
    <property type="match status" value="1"/>
</dbReference>
<proteinExistence type="inferred from homology"/>
<dbReference type="EC" id="2.4.1.18" evidence="10"/>
<protein>
    <recommendedName>
        <fullName evidence="10">1,4-alpha-glucan branching enzyme GlgB</fullName>
        <ecNumber evidence="10">2.4.1.18</ecNumber>
    </recommendedName>
    <alternativeName>
        <fullName evidence="10">1,4-alpha-D-glucan:1,4-alpha-D-glucan 6-glucosyl-transferase</fullName>
    </alternativeName>
    <alternativeName>
        <fullName evidence="10">Alpha-(1-&gt;4)-glucan branching enzyme</fullName>
    </alternativeName>
    <alternativeName>
        <fullName evidence="10">Glycogen branching enzyme</fullName>
        <shortName evidence="10">BE</shortName>
    </alternativeName>
</protein>
<keyword evidence="5 10" id="KW-0321">Glycogen metabolism</keyword>
<comment type="function">
    <text evidence="2 10">Catalyzes the formation of the alpha-1,6-glucosidic linkages in glycogen by scission of a 1,4-alpha-linked oligosaccharide from growing alpha-1,4-glucan chains and the subsequent attachment of the oligosaccharide to the alpha-1,6 position.</text>
</comment>
<evidence type="ECO:0000313" key="13">
    <source>
        <dbReference type="EMBL" id="AJQ25777.1"/>
    </source>
</evidence>
<feature type="domain" description="Glycosyl hydrolase family 13 catalytic" evidence="12">
    <location>
        <begin position="153"/>
        <end position="507"/>
    </location>
</feature>
<dbReference type="InterPro" id="IPR044143">
    <property type="entry name" value="GlgB_N_E_set_prok"/>
</dbReference>
<dbReference type="Pfam" id="PF00128">
    <property type="entry name" value="Alpha-amylase"/>
    <property type="match status" value="1"/>
</dbReference>
<dbReference type="InterPro" id="IPR017853">
    <property type="entry name" value="GH"/>
</dbReference>
<feature type="active site" description="Proton donor" evidence="10 11">
    <location>
        <position position="363"/>
    </location>
</feature>
<evidence type="ECO:0000256" key="10">
    <source>
        <dbReference type="HAMAP-Rule" id="MF_00685"/>
    </source>
</evidence>
<dbReference type="GO" id="GO:0005978">
    <property type="term" value="P:glycogen biosynthetic process"/>
    <property type="evidence" value="ECO:0007669"/>
    <property type="project" value="UniProtKB-UniRule"/>
</dbReference>
<evidence type="ECO:0000256" key="11">
    <source>
        <dbReference type="PIRSR" id="PIRSR000463-1"/>
    </source>
</evidence>
<dbReference type="EMBL" id="CP010978">
    <property type="protein sequence ID" value="AJQ25777.1"/>
    <property type="molecule type" value="Genomic_DNA"/>
</dbReference>
<dbReference type="GO" id="GO:0004553">
    <property type="term" value="F:hydrolase activity, hydrolyzing O-glycosyl compounds"/>
    <property type="evidence" value="ECO:0007669"/>
    <property type="project" value="InterPro"/>
</dbReference>
<evidence type="ECO:0000256" key="6">
    <source>
        <dbReference type="ARBA" id="ARBA00022676"/>
    </source>
</evidence>
<dbReference type="Pfam" id="PF02806">
    <property type="entry name" value="Alpha-amylase_C"/>
    <property type="match status" value="1"/>
</dbReference>
<evidence type="ECO:0000256" key="3">
    <source>
        <dbReference type="ARBA" id="ARBA00004964"/>
    </source>
</evidence>
<gene>
    <name evidence="10" type="primary">glgB</name>
    <name evidence="13" type="ORF">JBW_00425</name>
</gene>
<accession>I9NN71</accession>
<evidence type="ECO:0000256" key="4">
    <source>
        <dbReference type="ARBA" id="ARBA00009000"/>
    </source>
</evidence>
<comment type="catalytic activity">
    <reaction evidence="1 10">
        <text>Transfers a segment of a (1-&gt;4)-alpha-D-glucan chain to a primary hydroxy group in a similar glucan chain.</text>
        <dbReference type="EC" id="2.4.1.18"/>
    </reaction>
</comment>
<dbReference type="GO" id="GO:0003844">
    <property type="term" value="F:1,4-alpha-glucan branching enzyme activity"/>
    <property type="evidence" value="ECO:0007669"/>
    <property type="project" value="UniProtKB-UniRule"/>
</dbReference>
<dbReference type="FunFam" id="2.60.40.10:FF:000169">
    <property type="entry name" value="1,4-alpha-glucan branching enzyme GlgB"/>
    <property type="match status" value="1"/>
</dbReference>
<feature type="active site" description="Nucleophile" evidence="10 11">
    <location>
        <position position="310"/>
    </location>
</feature>
<dbReference type="Gene3D" id="2.60.40.1180">
    <property type="entry name" value="Golgi alpha-mannosidase II"/>
    <property type="match status" value="1"/>
</dbReference>
<comment type="subunit">
    <text evidence="10">Monomer.</text>
</comment>
<evidence type="ECO:0000256" key="1">
    <source>
        <dbReference type="ARBA" id="ARBA00000826"/>
    </source>
</evidence>
<dbReference type="GO" id="GO:0005829">
    <property type="term" value="C:cytosol"/>
    <property type="evidence" value="ECO:0007669"/>
    <property type="project" value="TreeGrafter"/>
</dbReference>
<dbReference type="PIRSF" id="PIRSF000463">
    <property type="entry name" value="GlgB"/>
    <property type="match status" value="1"/>
</dbReference>
<dbReference type="NCBIfam" id="NF008967">
    <property type="entry name" value="PRK12313.1"/>
    <property type="match status" value="1"/>
</dbReference>
<dbReference type="InterPro" id="IPR004193">
    <property type="entry name" value="Glyco_hydro_13_N"/>
</dbReference>
<dbReference type="SUPFAM" id="SSF81296">
    <property type="entry name" value="E set domains"/>
    <property type="match status" value="1"/>
</dbReference>
<dbReference type="InterPro" id="IPR006048">
    <property type="entry name" value="A-amylase/branching_C"/>
</dbReference>
<dbReference type="NCBIfam" id="NF003811">
    <property type="entry name" value="PRK05402.1"/>
    <property type="match status" value="1"/>
</dbReference>
<dbReference type="HOGENOM" id="CLU_004245_4_0_9"/>
<dbReference type="SMART" id="SM00642">
    <property type="entry name" value="Aamy"/>
    <property type="match status" value="1"/>
</dbReference>
<dbReference type="InterPro" id="IPR006407">
    <property type="entry name" value="GlgB"/>
</dbReference>
<dbReference type="Pfam" id="PF02922">
    <property type="entry name" value="CBM_48"/>
    <property type="match status" value="1"/>
</dbReference>
<dbReference type="UniPathway" id="UPA00164"/>
<dbReference type="Gene3D" id="2.60.40.10">
    <property type="entry name" value="Immunoglobulins"/>
    <property type="match status" value="1"/>
</dbReference>
<dbReference type="RefSeq" id="WP_007958612.1">
    <property type="nucleotide sequence ID" value="NZ_CP010978.1"/>
</dbReference>
<keyword evidence="6 10" id="KW-0328">Glycosyltransferase</keyword>
<evidence type="ECO:0000256" key="9">
    <source>
        <dbReference type="ARBA" id="ARBA00023277"/>
    </source>
</evidence>
<dbReference type="FunFam" id="3.20.20.80:FF:000003">
    <property type="entry name" value="1,4-alpha-glucan branching enzyme GlgB"/>
    <property type="match status" value="1"/>
</dbReference>